<organism evidence="4 5">
    <name type="scientific">Pedobacter hiemivivus</name>
    <dbReference type="NCBI Taxonomy" id="2530454"/>
    <lineage>
        <taxon>Bacteria</taxon>
        <taxon>Pseudomonadati</taxon>
        <taxon>Bacteroidota</taxon>
        <taxon>Sphingobacteriia</taxon>
        <taxon>Sphingobacteriales</taxon>
        <taxon>Sphingobacteriaceae</taxon>
        <taxon>Pedobacter</taxon>
    </lineage>
</organism>
<dbReference type="InterPro" id="IPR006860">
    <property type="entry name" value="FecR"/>
</dbReference>
<keyword evidence="1" id="KW-1133">Transmembrane helix</keyword>
<evidence type="ECO:0000313" key="5">
    <source>
        <dbReference type="Proteomes" id="UP000291117"/>
    </source>
</evidence>
<keyword evidence="1" id="KW-0472">Membrane</keyword>
<dbReference type="RefSeq" id="WP_131611159.1">
    <property type="nucleotide sequence ID" value="NZ_SJSM01000019.1"/>
</dbReference>
<dbReference type="Gene3D" id="2.60.120.1440">
    <property type="match status" value="1"/>
</dbReference>
<dbReference type="Proteomes" id="UP000291117">
    <property type="component" value="Unassembled WGS sequence"/>
</dbReference>
<dbReference type="Pfam" id="PF04773">
    <property type="entry name" value="FecR"/>
    <property type="match status" value="1"/>
</dbReference>
<keyword evidence="1" id="KW-0812">Transmembrane</keyword>
<keyword evidence="5" id="KW-1185">Reference proteome</keyword>
<dbReference type="Gene3D" id="3.55.50.30">
    <property type="match status" value="1"/>
</dbReference>
<dbReference type="EMBL" id="SJSM01000019">
    <property type="protein sequence ID" value="TCC88991.1"/>
    <property type="molecule type" value="Genomic_DNA"/>
</dbReference>
<dbReference type="PIRSF" id="PIRSF018266">
    <property type="entry name" value="FecR"/>
    <property type="match status" value="1"/>
</dbReference>
<evidence type="ECO:0000313" key="4">
    <source>
        <dbReference type="EMBL" id="TCC88991.1"/>
    </source>
</evidence>
<feature type="domain" description="Protein FecR C-terminal" evidence="3">
    <location>
        <begin position="264"/>
        <end position="333"/>
    </location>
</feature>
<dbReference type="InterPro" id="IPR012373">
    <property type="entry name" value="Ferrdict_sens_TM"/>
</dbReference>
<gene>
    <name evidence="4" type="ORF">EZ444_21235</name>
</gene>
<comment type="caution">
    <text evidence="4">The sequence shown here is derived from an EMBL/GenBank/DDBJ whole genome shotgun (WGS) entry which is preliminary data.</text>
</comment>
<reference evidence="4 5" key="1">
    <citation type="submission" date="2019-02" db="EMBL/GenBank/DDBJ databases">
        <title>Pedobacter sp. RP-3-8 sp. nov., isolated from Arctic soil.</title>
        <authorList>
            <person name="Dahal R.H."/>
        </authorList>
    </citation>
    <scope>NUCLEOTIDE SEQUENCE [LARGE SCALE GENOMIC DNA]</scope>
    <source>
        <strain evidence="4 5">RP-3-8</strain>
    </source>
</reference>
<dbReference type="GO" id="GO:0016989">
    <property type="term" value="F:sigma factor antagonist activity"/>
    <property type="evidence" value="ECO:0007669"/>
    <property type="project" value="TreeGrafter"/>
</dbReference>
<evidence type="ECO:0000256" key="1">
    <source>
        <dbReference type="SAM" id="Phobius"/>
    </source>
</evidence>
<evidence type="ECO:0000259" key="2">
    <source>
        <dbReference type="Pfam" id="PF04773"/>
    </source>
</evidence>
<name>A0A4R0MQ45_9SPHI</name>
<dbReference type="InterPro" id="IPR032508">
    <property type="entry name" value="FecR_C"/>
</dbReference>
<dbReference type="AlphaFoldDB" id="A0A4R0MQ45"/>
<proteinExistence type="predicted"/>
<dbReference type="PANTHER" id="PTHR30273:SF2">
    <property type="entry name" value="PROTEIN FECR"/>
    <property type="match status" value="1"/>
</dbReference>
<feature type="domain" description="FecR protein" evidence="2">
    <location>
        <begin position="126"/>
        <end position="215"/>
    </location>
</feature>
<dbReference type="OrthoDB" id="1119382at2"/>
<dbReference type="PANTHER" id="PTHR30273">
    <property type="entry name" value="PERIPLASMIC SIGNAL SENSOR AND SIGMA FACTOR ACTIVATOR FECR-RELATED"/>
    <property type="match status" value="1"/>
</dbReference>
<sequence>MEQETDKILIRKFIAGNCTPREQEYIKRLMLQTGGQELFEQVMDEDWQEFKNETPATDQYIQDFQHRLNSRLDDVKPDLVIKRNHFYKYAAIWTVLILGIATYGALQLNSTQTVASIAMLSSHNPNGQRSKITLSDGSVVTLGAGSHLTYPEHFGNSTREISLEGEAFFEITKNPEKPFIIHTGEVQTQVLGTSFKVDAFKGEDVQVAVATGKVRVDRKTENTGKLESIAVLLPGDAVDWNPATGTAIKTKQAIEELTGWQKGKLSFTGMPLKNVVNVLERWYNVTIEIRNKEAGEYKMNIILDGTQPLKQLMEVLKVTTKTHYKMNGKTITIW</sequence>
<feature type="transmembrane region" description="Helical" evidence="1">
    <location>
        <begin position="86"/>
        <end position="106"/>
    </location>
</feature>
<dbReference type="Pfam" id="PF16344">
    <property type="entry name" value="FecR_C"/>
    <property type="match status" value="1"/>
</dbReference>
<accession>A0A4R0MQ45</accession>
<protein>
    <submittedName>
        <fullName evidence="4">DUF4974 domain-containing protein</fullName>
    </submittedName>
</protein>
<evidence type="ECO:0000259" key="3">
    <source>
        <dbReference type="Pfam" id="PF16344"/>
    </source>
</evidence>